<dbReference type="AlphaFoldDB" id="A0A2U3N4A8"/>
<evidence type="ECO:0000313" key="3">
    <source>
        <dbReference type="Proteomes" id="UP000245974"/>
    </source>
</evidence>
<name>A0A2U3N4A8_9GAMM</name>
<reference evidence="3" key="1">
    <citation type="submission" date="2018-03" db="EMBL/GenBank/DDBJ databases">
        <authorList>
            <person name="Blom J."/>
        </authorList>
    </citation>
    <scope>NUCLEOTIDE SEQUENCE [LARGE SCALE GENOMIC DNA]</scope>
    <source>
        <strain evidence="3">KPC-SM-21</strain>
    </source>
</reference>
<gene>
    <name evidence="2" type="ORF">KPC_3670</name>
</gene>
<dbReference type="EMBL" id="OOGT01000317">
    <property type="protein sequence ID" value="SPL72492.1"/>
    <property type="molecule type" value="Genomic_DNA"/>
</dbReference>
<evidence type="ECO:0000256" key="1">
    <source>
        <dbReference type="SAM" id="SignalP"/>
    </source>
</evidence>
<dbReference type="OrthoDB" id="6712574at2"/>
<keyword evidence="1" id="KW-0732">Signal</keyword>
<feature type="chain" id="PRO_5015458756" evidence="1">
    <location>
        <begin position="20"/>
        <end position="128"/>
    </location>
</feature>
<proteinExistence type="predicted"/>
<evidence type="ECO:0000313" key="2">
    <source>
        <dbReference type="EMBL" id="SPL72492.1"/>
    </source>
</evidence>
<keyword evidence="3" id="KW-1185">Reference proteome</keyword>
<dbReference type="RefSeq" id="WP_121975879.1">
    <property type="nucleotide sequence ID" value="NZ_OOGT01000317.1"/>
</dbReference>
<accession>A0A2U3N4A8</accession>
<feature type="signal peptide" evidence="1">
    <location>
        <begin position="1"/>
        <end position="19"/>
    </location>
</feature>
<dbReference type="InParanoid" id="A0A2U3N4A8"/>
<dbReference type="PROSITE" id="PS51257">
    <property type="entry name" value="PROKAR_LIPOPROTEIN"/>
    <property type="match status" value="1"/>
</dbReference>
<protein>
    <submittedName>
        <fullName evidence="2">Uncharacterized protein</fullName>
    </submittedName>
</protein>
<organism evidence="2 3">
    <name type="scientific">Acinetobacter stercoris</name>
    <dbReference type="NCBI Taxonomy" id="2126983"/>
    <lineage>
        <taxon>Bacteria</taxon>
        <taxon>Pseudomonadati</taxon>
        <taxon>Pseudomonadota</taxon>
        <taxon>Gammaproteobacteria</taxon>
        <taxon>Moraxellales</taxon>
        <taxon>Moraxellaceae</taxon>
        <taxon>Acinetobacter</taxon>
    </lineage>
</organism>
<dbReference type="Proteomes" id="UP000245974">
    <property type="component" value="Unassembled WGS sequence"/>
</dbReference>
<sequence length="128" mass="14318">MFKKTILFSSLVTVVTLTACSTIPTNPNAPVVLEQRKNIKAEPATKHNLARLIKQRDNCVIEFTGNFETGKATEHWIFKGDQLISAFSNVDAEVENKQTVFDINDAEKRANFASLAKNFSKTNLEKCL</sequence>